<dbReference type="AlphaFoldDB" id="A0A9W5B6L6"/>
<keyword evidence="2" id="KW-1185">Reference proteome</keyword>
<proteinExistence type="predicted"/>
<gene>
    <name evidence="1" type="ORF">AGR2A_pa40006</name>
</gene>
<dbReference type="EMBL" id="FBVY01000042">
    <property type="protein sequence ID" value="CUX01911.1"/>
    <property type="molecule type" value="Genomic_DNA"/>
</dbReference>
<evidence type="ECO:0000313" key="1">
    <source>
        <dbReference type="EMBL" id="CUX01911.1"/>
    </source>
</evidence>
<sequence>MLKPMTARHPSTPCIDELTFMGVRDRPIVVSIDAF</sequence>
<name>A0A9W5B6L6_9HYPH</name>
<reference evidence="1 2" key="1">
    <citation type="submission" date="2016-01" db="EMBL/GenBank/DDBJ databases">
        <authorList>
            <person name="Regsiter A."/>
            <person name="william w."/>
        </authorList>
    </citation>
    <scope>NUCLEOTIDE SEQUENCE [LARGE SCALE GENOMIC DNA]</scope>
    <source>
        <strain evidence="1 2">CFBP 5494</strain>
    </source>
</reference>
<dbReference type="Proteomes" id="UP000191933">
    <property type="component" value="Unassembled WGS sequence"/>
</dbReference>
<protein>
    <submittedName>
        <fullName evidence="1">Uncharacterized protein</fullName>
    </submittedName>
</protein>
<organism evidence="1 2">
    <name type="scientific">Agrobacterium genomosp. 2 str. CFBP 5494</name>
    <dbReference type="NCBI Taxonomy" id="1183436"/>
    <lineage>
        <taxon>Bacteria</taxon>
        <taxon>Pseudomonadati</taxon>
        <taxon>Pseudomonadota</taxon>
        <taxon>Alphaproteobacteria</taxon>
        <taxon>Hyphomicrobiales</taxon>
        <taxon>Rhizobiaceae</taxon>
        <taxon>Rhizobium/Agrobacterium group</taxon>
        <taxon>Agrobacterium</taxon>
        <taxon>Agrobacterium tumefaciens complex</taxon>
    </lineage>
</organism>
<comment type="caution">
    <text evidence="1">The sequence shown here is derived from an EMBL/GenBank/DDBJ whole genome shotgun (WGS) entry which is preliminary data.</text>
</comment>
<accession>A0A9W5B6L6</accession>
<evidence type="ECO:0000313" key="2">
    <source>
        <dbReference type="Proteomes" id="UP000191933"/>
    </source>
</evidence>